<dbReference type="SUPFAM" id="SSF48498">
    <property type="entry name" value="Tetracyclin repressor-like, C-terminal domain"/>
    <property type="match status" value="1"/>
</dbReference>
<evidence type="ECO:0000256" key="1">
    <source>
        <dbReference type="ARBA" id="ARBA00023125"/>
    </source>
</evidence>
<dbReference type="Gene3D" id="1.10.357.10">
    <property type="entry name" value="Tetracycline Repressor, domain 2"/>
    <property type="match status" value="1"/>
</dbReference>
<organism evidence="4 5">
    <name type="scientific">Corynebacterium spheniscorum</name>
    <dbReference type="NCBI Taxonomy" id="185761"/>
    <lineage>
        <taxon>Bacteria</taxon>
        <taxon>Bacillati</taxon>
        <taxon>Actinomycetota</taxon>
        <taxon>Actinomycetes</taxon>
        <taxon>Mycobacteriales</taxon>
        <taxon>Corynebacteriaceae</taxon>
        <taxon>Corynebacterium</taxon>
    </lineage>
</organism>
<sequence>MGPQHRDQSNEHCALDLTASENQSTSVDVSQCVNGSVLKPYGTRIVTLEKVLEVAREIGLEGLTIKEVSRRLRVTPAAIYKRVRSKEKLEALVVAQEFADLTLPEDPGNVREYLFRLCRCYLEFCLEHPGFVEASMFHADSRERRLSYQKVLDTLMRYGYSIGVADDLAASVENIAHGLYVYIRRMYSAVGRTDFVYRVGGYRITIDQMLAIMMSPCIDGLLACSDPAFEETRIFEELHRGLPEGFVPPLQQDDSTPEVAPGE</sequence>
<dbReference type="AlphaFoldDB" id="A0A1I2UX14"/>
<feature type="DNA-binding region" description="H-T-H motif" evidence="2">
    <location>
        <begin position="64"/>
        <end position="83"/>
    </location>
</feature>
<accession>A0A1I2UX14</accession>
<dbReference type="EMBL" id="FOPJ01000016">
    <property type="protein sequence ID" value="SFG81638.1"/>
    <property type="molecule type" value="Genomic_DNA"/>
</dbReference>
<keyword evidence="5" id="KW-1185">Reference proteome</keyword>
<dbReference type="InterPro" id="IPR023772">
    <property type="entry name" value="DNA-bd_HTH_TetR-type_CS"/>
</dbReference>
<dbReference type="SUPFAM" id="SSF46689">
    <property type="entry name" value="Homeodomain-like"/>
    <property type="match status" value="1"/>
</dbReference>
<dbReference type="InterPro" id="IPR009057">
    <property type="entry name" value="Homeodomain-like_sf"/>
</dbReference>
<dbReference type="PROSITE" id="PS50977">
    <property type="entry name" value="HTH_TETR_2"/>
    <property type="match status" value="1"/>
</dbReference>
<dbReference type="OrthoDB" id="3819648at2"/>
<evidence type="ECO:0000259" key="3">
    <source>
        <dbReference type="PROSITE" id="PS50977"/>
    </source>
</evidence>
<evidence type="ECO:0000313" key="4">
    <source>
        <dbReference type="EMBL" id="SFG81638.1"/>
    </source>
</evidence>
<keyword evidence="1 2" id="KW-0238">DNA-binding</keyword>
<dbReference type="Proteomes" id="UP000199065">
    <property type="component" value="Unassembled WGS sequence"/>
</dbReference>
<evidence type="ECO:0000256" key="2">
    <source>
        <dbReference type="PROSITE-ProRule" id="PRU00335"/>
    </source>
</evidence>
<reference evidence="4 5" key="1">
    <citation type="submission" date="2016-10" db="EMBL/GenBank/DDBJ databases">
        <authorList>
            <person name="de Groot N.N."/>
        </authorList>
    </citation>
    <scope>NUCLEOTIDE SEQUENCE [LARGE SCALE GENOMIC DNA]</scope>
    <source>
        <strain>J11</strain>
        <strain evidence="5">PG 39</strain>
    </source>
</reference>
<dbReference type="GO" id="GO:0003677">
    <property type="term" value="F:DNA binding"/>
    <property type="evidence" value="ECO:0007669"/>
    <property type="project" value="UniProtKB-UniRule"/>
</dbReference>
<gene>
    <name evidence="4" type="ORF">SAMN05660282_02049</name>
</gene>
<name>A0A1I2UX14_9CORY</name>
<dbReference type="PROSITE" id="PS01081">
    <property type="entry name" value="HTH_TETR_1"/>
    <property type="match status" value="1"/>
</dbReference>
<evidence type="ECO:0000313" key="5">
    <source>
        <dbReference type="Proteomes" id="UP000199065"/>
    </source>
</evidence>
<dbReference type="InterPro" id="IPR036271">
    <property type="entry name" value="Tet_transcr_reg_TetR-rel_C_sf"/>
</dbReference>
<dbReference type="InterPro" id="IPR001647">
    <property type="entry name" value="HTH_TetR"/>
</dbReference>
<protein>
    <submittedName>
        <fullName evidence="4">Transcriptional regulator, TetR family</fullName>
    </submittedName>
</protein>
<dbReference type="STRING" id="185761.SAMN05660282_02049"/>
<proteinExistence type="predicted"/>
<feature type="domain" description="HTH tetR-type" evidence="3">
    <location>
        <begin position="41"/>
        <end position="101"/>
    </location>
</feature>